<dbReference type="GO" id="GO:0016746">
    <property type="term" value="F:acyltransferase activity"/>
    <property type="evidence" value="ECO:0007669"/>
    <property type="project" value="UniProtKB-KW"/>
</dbReference>
<evidence type="ECO:0000313" key="8">
    <source>
        <dbReference type="Proteomes" id="UP000594001"/>
    </source>
</evidence>
<dbReference type="GO" id="GO:0005737">
    <property type="term" value="C:cytoplasm"/>
    <property type="evidence" value="ECO:0007669"/>
    <property type="project" value="UniProtKB-SubCell"/>
</dbReference>
<keyword evidence="2" id="KW-0963">Cytoplasm</keyword>
<evidence type="ECO:0000256" key="1">
    <source>
        <dbReference type="ARBA" id="ARBA00004496"/>
    </source>
</evidence>
<proteinExistence type="predicted"/>
<dbReference type="RefSeq" id="WP_350331551.1">
    <property type="nucleotide sequence ID" value="NZ_CP054719.1"/>
</dbReference>
<dbReference type="PANTHER" id="PTHR36837">
    <property type="entry name" value="POLY(3-HYDROXYALKANOATE) POLYMERASE SUBUNIT PHAC"/>
    <property type="match status" value="1"/>
</dbReference>
<keyword evidence="8" id="KW-1185">Reference proteome</keyword>
<dbReference type="InterPro" id="IPR010963">
    <property type="entry name" value="PHA_synth_I"/>
</dbReference>
<dbReference type="GO" id="GO:0016787">
    <property type="term" value="F:hydrolase activity"/>
    <property type="evidence" value="ECO:0007669"/>
    <property type="project" value="InterPro"/>
</dbReference>
<dbReference type="SUPFAM" id="SSF53474">
    <property type="entry name" value="alpha/beta-Hydrolases"/>
    <property type="match status" value="1"/>
</dbReference>
<dbReference type="EMBL" id="CP054719">
    <property type="protein sequence ID" value="QOL19996.1"/>
    <property type="molecule type" value="Genomic_DNA"/>
</dbReference>
<dbReference type="InterPro" id="IPR002925">
    <property type="entry name" value="Dienelactn_hydro"/>
</dbReference>
<evidence type="ECO:0000259" key="6">
    <source>
        <dbReference type="Pfam" id="PF07167"/>
    </source>
</evidence>
<dbReference type="Proteomes" id="UP000594001">
    <property type="component" value="Chromosome"/>
</dbReference>
<protein>
    <submittedName>
        <fullName evidence="7">Poly(3-hydroxyalkanoate) polymerase subunit PhaC</fullName>
        <ecNumber evidence="7">2.3.1.-</ecNumber>
    </submittedName>
</protein>
<evidence type="ECO:0000313" key="7">
    <source>
        <dbReference type="EMBL" id="QOL19996.1"/>
    </source>
</evidence>
<keyword evidence="3 7" id="KW-0808">Transferase</keyword>
<dbReference type="NCBIfam" id="TIGR01838">
    <property type="entry name" value="PHA_synth_I"/>
    <property type="match status" value="1"/>
</dbReference>
<dbReference type="EC" id="2.3.1.-" evidence="7"/>
<dbReference type="GO" id="GO:0042619">
    <property type="term" value="P:poly-hydroxybutyrate biosynthetic process"/>
    <property type="evidence" value="ECO:0007669"/>
    <property type="project" value="InterPro"/>
</dbReference>
<dbReference type="PANTHER" id="PTHR36837:SF5">
    <property type="entry name" value="POLY-3-HYDROXYBUTYRATE SYNTHASE"/>
    <property type="match status" value="1"/>
</dbReference>
<organism evidence="7 8">
    <name type="scientific">Candidatus Bodocaedibacter vickermanii</name>
    <dbReference type="NCBI Taxonomy" id="2741701"/>
    <lineage>
        <taxon>Bacteria</taxon>
        <taxon>Pseudomonadati</taxon>
        <taxon>Pseudomonadota</taxon>
        <taxon>Alphaproteobacteria</taxon>
        <taxon>Holosporales</taxon>
        <taxon>Candidatus Paracaedibacteraceae</taxon>
        <taxon>Candidatus Bodocaedibacter</taxon>
    </lineage>
</organism>
<dbReference type="KEGG" id="pbal:CPBP_00773"/>
<dbReference type="Gene3D" id="3.40.50.1820">
    <property type="entry name" value="alpha/beta hydrolase"/>
    <property type="match status" value="1"/>
</dbReference>
<feature type="domain" description="Dienelactone hydrolase" evidence="5">
    <location>
        <begin position="280"/>
        <end position="327"/>
    </location>
</feature>
<comment type="subcellular location">
    <subcellularLocation>
        <location evidence="1">Cytoplasm</location>
    </subcellularLocation>
</comment>
<feature type="domain" description="Poly-beta-hydroxybutyrate polymerase N-terminal" evidence="6">
    <location>
        <begin position="85"/>
        <end position="255"/>
    </location>
</feature>
<dbReference type="AlphaFoldDB" id="A0A7L9RTW0"/>
<evidence type="ECO:0000256" key="3">
    <source>
        <dbReference type="ARBA" id="ARBA00022679"/>
    </source>
</evidence>
<gene>
    <name evidence="7" type="primary">phaC</name>
    <name evidence="7" type="ORF">CPBP_00773</name>
</gene>
<dbReference type="Pfam" id="PF07167">
    <property type="entry name" value="PhaC_N"/>
    <property type="match status" value="1"/>
</dbReference>
<dbReference type="InterPro" id="IPR051321">
    <property type="entry name" value="PHA/PHB_synthase"/>
</dbReference>
<accession>A0A7L9RTW0</accession>
<dbReference type="InterPro" id="IPR029058">
    <property type="entry name" value="AB_hydrolase_fold"/>
</dbReference>
<dbReference type="Pfam" id="PF01738">
    <property type="entry name" value="DLH"/>
    <property type="match status" value="1"/>
</dbReference>
<sequence length="575" mass="65155">MLNNNFNPFNFWNPSSAPANAHNPFMDPGVLISSMSGALQKIMSDPDKRKDVQKSLQSCTEVLSKYIIKRMGGEFAEPPIALASRDKRFNHDHWESNIFFDIMKQSYLVFSDWFEKTLNDDELDLDPEEKKQLRFYAQQITHSMSPNNFAFLNPSVIEEAQKTGGASVMKGFITMMEDLHKGKDPDMTDMNHFKIGENIALSKGSVVFRNDLIELMQYNPTTQDVFQTPMLIVPPWINKYYVFDLSPEKSMVQWLLDQGRTVFIISWVNPDIAHRYKTIESYILEGPKAAIEVIQKITDVEKVDAMGYCLGGTLLVCVASYFAAVKRSDIASLTLLTTLTDFSDAGDLTAFASEEYVQKIEKLMSDKGYLSGKIMARTFNMMRPSELVWSYVVNNYYMGKDPVPFDFLYWNSDNTNMPEAMHSNLLRFFYQQNRLTQPGRYKVNGEGIDLSNIDLPIYMMSTKDDHIAPWKATYSGVSLMKNAKLQFVLGGSGHVAGVINSPVKEKYGYWLNKNLTASADEWQAGAEEHAGSWWIHWHQWLSGLGGAKVAARSVGSVEYPALSEAPGEYVLKSCE</sequence>
<keyword evidence="4 7" id="KW-0012">Acyltransferase</keyword>
<evidence type="ECO:0000256" key="2">
    <source>
        <dbReference type="ARBA" id="ARBA00022490"/>
    </source>
</evidence>
<evidence type="ECO:0000256" key="4">
    <source>
        <dbReference type="ARBA" id="ARBA00023315"/>
    </source>
</evidence>
<name>A0A7L9RTW0_9PROT</name>
<evidence type="ECO:0000259" key="5">
    <source>
        <dbReference type="Pfam" id="PF01738"/>
    </source>
</evidence>
<reference evidence="7 8" key="1">
    <citation type="submission" date="2020-06" db="EMBL/GenBank/DDBJ databases">
        <title>The endosymbiont of the kinetoplastid Bodo saltans is a Paracaedibacter-like alpha-proteobacterium possessing a putative toxin-antitoxin system.</title>
        <authorList>
            <person name="Midha S."/>
            <person name="Rigden D.J."/>
            <person name="Siozios S."/>
            <person name="Hurst G.D.D."/>
            <person name="Jackson A.P."/>
        </authorList>
    </citation>
    <scope>NUCLEOTIDE SEQUENCE [LARGE SCALE GENOMIC DNA]</scope>
    <source>
        <strain evidence="7">Lake Konstanz</strain>
    </source>
</reference>
<dbReference type="InterPro" id="IPR010941">
    <property type="entry name" value="PhaC_N"/>
</dbReference>